<dbReference type="Proteomes" id="UP000887566">
    <property type="component" value="Unplaced"/>
</dbReference>
<accession>A0A914VIU0</accession>
<name>A0A914VIU0_9BILA</name>
<dbReference type="InterPro" id="IPR025714">
    <property type="entry name" value="Methyltranfer_dom"/>
</dbReference>
<dbReference type="CDD" id="cd02440">
    <property type="entry name" value="AdoMet_MTases"/>
    <property type="match status" value="1"/>
</dbReference>
<dbReference type="PANTHER" id="PTHR12496:SF0">
    <property type="entry name" value="METHYLTRANSFERASE DOMAIN-CONTAINING PROTEIN"/>
    <property type="match status" value="1"/>
</dbReference>
<sequence length="429" mass="48401">MKTNEEQYFHDILDLLKKYEYLHSLRNIDFFLQDQWKKLPNDWLLFLKDLTRDELNQLPRNGHDHPKCPETLKSFLIECGRLSVLTDEPLAMQPLPDTISKSVKQKKRHELNHLTSFIVSLCDQLNCNRVVDIGCGLGHLLRAIGNQRPLKLVGIDSDAACCSKASTSFDVQSGSEFRSKTITANATKHQLDEMLLGSESDRTAIVSLHGCGDLQPTILKWFAEADRAKAPLLIAVAWCYHKMSCGEDGTCINFPLSSCCSTALDSFRVSPSSLRLACQETAIRWESQSHEDHDKHERSFVHASLLQLFFANKGLDPLSLQPRHRRRIMSSCIFEAFVEAILASFELSAVVKAEWSEELNKLWTPLSDYTFAVEPFTALQVALQAPLESLLLSDRLAFLKERGLNASLTPVFNAAISPRNMTIVAHEFL</sequence>
<dbReference type="InterPro" id="IPR029063">
    <property type="entry name" value="SAM-dependent_MTases_sf"/>
</dbReference>
<dbReference type="Pfam" id="PF13679">
    <property type="entry name" value="Methyltransf_32"/>
    <property type="match status" value="1"/>
</dbReference>
<proteinExistence type="predicted"/>
<reference evidence="3" key="1">
    <citation type="submission" date="2022-11" db="UniProtKB">
        <authorList>
            <consortium name="WormBaseParasite"/>
        </authorList>
    </citation>
    <scope>IDENTIFICATION</scope>
</reference>
<dbReference type="SUPFAM" id="SSF53335">
    <property type="entry name" value="S-adenosyl-L-methionine-dependent methyltransferases"/>
    <property type="match status" value="1"/>
</dbReference>
<keyword evidence="2" id="KW-1185">Reference proteome</keyword>
<dbReference type="InterPro" id="IPR052220">
    <property type="entry name" value="METTL25"/>
</dbReference>
<feature type="domain" description="Methyltransferase" evidence="1">
    <location>
        <begin position="106"/>
        <end position="244"/>
    </location>
</feature>
<evidence type="ECO:0000313" key="2">
    <source>
        <dbReference type="Proteomes" id="UP000887566"/>
    </source>
</evidence>
<dbReference type="Gene3D" id="3.40.50.150">
    <property type="entry name" value="Vaccinia Virus protein VP39"/>
    <property type="match status" value="1"/>
</dbReference>
<dbReference type="WBParaSite" id="PSAMB.scaffold2089size25536.g16339.t1">
    <property type="protein sequence ID" value="PSAMB.scaffold2089size25536.g16339.t1"/>
    <property type="gene ID" value="PSAMB.scaffold2089size25536.g16339"/>
</dbReference>
<evidence type="ECO:0000313" key="3">
    <source>
        <dbReference type="WBParaSite" id="PSAMB.scaffold2089size25536.g16339.t1"/>
    </source>
</evidence>
<organism evidence="2 3">
    <name type="scientific">Plectus sambesii</name>
    <dbReference type="NCBI Taxonomy" id="2011161"/>
    <lineage>
        <taxon>Eukaryota</taxon>
        <taxon>Metazoa</taxon>
        <taxon>Ecdysozoa</taxon>
        <taxon>Nematoda</taxon>
        <taxon>Chromadorea</taxon>
        <taxon>Plectida</taxon>
        <taxon>Plectina</taxon>
        <taxon>Plectoidea</taxon>
        <taxon>Plectidae</taxon>
        <taxon>Plectus</taxon>
    </lineage>
</organism>
<dbReference type="PANTHER" id="PTHR12496">
    <property type="entry name" value="CGI-41 METHYLTRANSFERASE"/>
    <property type="match status" value="1"/>
</dbReference>
<protein>
    <submittedName>
        <fullName evidence="3">Methyltransferase domain-containing protein</fullName>
    </submittedName>
</protein>
<evidence type="ECO:0000259" key="1">
    <source>
        <dbReference type="Pfam" id="PF13679"/>
    </source>
</evidence>
<dbReference type="AlphaFoldDB" id="A0A914VIU0"/>